<comment type="caution">
    <text evidence="3">The sequence shown here is derived from an EMBL/GenBank/DDBJ whole genome shotgun (WGS) entry which is preliminary data.</text>
</comment>
<evidence type="ECO:0000256" key="1">
    <source>
        <dbReference type="SAM" id="MobiDB-lite"/>
    </source>
</evidence>
<sequence>MKRFLGKCVEYSLAALVFVGLFFVLRIIAGDTDKGYMLTLFGSFFLVLPISLLIGYFLARPLQRRLEGKGTSSSKEHTLQGTEKPHGVLEDRNHTGFNG</sequence>
<dbReference type="EMBL" id="JBHTCE010000001">
    <property type="protein sequence ID" value="MFC7388550.1"/>
    <property type="molecule type" value="Genomic_DNA"/>
</dbReference>
<feature type="transmembrane region" description="Helical" evidence="2">
    <location>
        <begin position="35"/>
        <end position="59"/>
    </location>
</feature>
<protein>
    <submittedName>
        <fullName evidence="3">Uncharacterized protein</fullName>
    </submittedName>
</protein>
<dbReference type="Proteomes" id="UP001596439">
    <property type="component" value="Unassembled WGS sequence"/>
</dbReference>
<gene>
    <name evidence="3" type="ORF">ACFQO8_00265</name>
</gene>
<keyword evidence="4" id="KW-1185">Reference proteome</keyword>
<keyword evidence="2" id="KW-0472">Membrane</keyword>
<accession>A0ABW2PKQ8</accession>
<keyword evidence="2" id="KW-1133">Transmembrane helix</keyword>
<proteinExistence type="predicted"/>
<organism evidence="3 4">
    <name type="scientific">Exiguobacterium aestuarii</name>
    <dbReference type="NCBI Taxonomy" id="273527"/>
    <lineage>
        <taxon>Bacteria</taxon>
        <taxon>Bacillati</taxon>
        <taxon>Bacillota</taxon>
        <taxon>Bacilli</taxon>
        <taxon>Bacillales</taxon>
        <taxon>Bacillales Family XII. Incertae Sedis</taxon>
        <taxon>Exiguobacterium</taxon>
    </lineage>
</organism>
<reference evidence="4" key="1">
    <citation type="journal article" date="2019" name="Int. J. Syst. Evol. Microbiol.">
        <title>The Global Catalogue of Microorganisms (GCM) 10K type strain sequencing project: providing services to taxonomists for standard genome sequencing and annotation.</title>
        <authorList>
            <consortium name="The Broad Institute Genomics Platform"/>
            <consortium name="The Broad Institute Genome Sequencing Center for Infectious Disease"/>
            <person name="Wu L."/>
            <person name="Ma J."/>
        </authorList>
    </citation>
    <scope>NUCLEOTIDE SEQUENCE [LARGE SCALE GENOMIC DNA]</scope>
    <source>
        <strain evidence="4">CCUG 55590</strain>
    </source>
</reference>
<evidence type="ECO:0000256" key="2">
    <source>
        <dbReference type="SAM" id="Phobius"/>
    </source>
</evidence>
<feature type="transmembrane region" description="Helical" evidence="2">
    <location>
        <begin position="12"/>
        <end position="29"/>
    </location>
</feature>
<evidence type="ECO:0000313" key="3">
    <source>
        <dbReference type="EMBL" id="MFC7388550.1"/>
    </source>
</evidence>
<dbReference type="RefSeq" id="WP_214785901.1">
    <property type="nucleotide sequence ID" value="NZ_JANIEL010000091.1"/>
</dbReference>
<evidence type="ECO:0000313" key="4">
    <source>
        <dbReference type="Proteomes" id="UP001596439"/>
    </source>
</evidence>
<feature type="region of interest" description="Disordered" evidence="1">
    <location>
        <begin position="67"/>
        <end position="99"/>
    </location>
</feature>
<name>A0ABW2PKQ8_9BACL</name>
<keyword evidence="2" id="KW-0812">Transmembrane</keyword>